<keyword evidence="9" id="KW-0808">Transferase</keyword>
<dbReference type="Pfam" id="PF00156">
    <property type="entry name" value="Pribosyltran"/>
    <property type="match status" value="1"/>
</dbReference>
<proteinExistence type="inferred from homology"/>
<feature type="region of interest" description="Disordered" evidence="11">
    <location>
        <begin position="1"/>
        <end position="25"/>
    </location>
</feature>
<evidence type="ECO:0000256" key="11">
    <source>
        <dbReference type="SAM" id="MobiDB-lite"/>
    </source>
</evidence>
<dbReference type="NCBIfam" id="NF002634">
    <property type="entry name" value="PRK02304.1-3"/>
    <property type="match status" value="1"/>
</dbReference>
<evidence type="ECO:0000313" key="13">
    <source>
        <dbReference type="EMBL" id="CAK9312521.1"/>
    </source>
</evidence>
<accession>A0ABP0XYS4</accession>
<evidence type="ECO:0000256" key="5">
    <source>
        <dbReference type="ARBA" id="ARBA00011738"/>
    </source>
</evidence>
<evidence type="ECO:0000256" key="7">
    <source>
        <dbReference type="ARBA" id="ARBA00022490"/>
    </source>
</evidence>
<evidence type="ECO:0000256" key="2">
    <source>
        <dbReference type="ARBA" id="ARBA00004496"/>
    </source>
</evidence>
<dbReference type="EC" id="2.4.2.7" evidence="6"/>
<keyword evidence="8" id="KW-0328">Glycosyltransferase</keyword>
<gene>
    <name evidence="13" type="ORF">CITCOLO1_LOCUS4214</name>
</gene>
<evidence type="ECO:0000256" key="4">
    <source>
        <dbReference type="ARBA" id="ARBA00008391"/>
    </source>
</evidence>
<dbReference type="EMBL" id="OZ021745">
    <property type="protein sequence ID" value="CAK9312521.1"/>
    <property type="molecule type" value="Genomic_DNA"/>
</dbReference>
<dbReference type="CDD" id="cd06223">
    <property type="entry name" value="PRTases_typeI"/>
    <property type="match status" value="1"/>
</dbReference>
<evidence type="ECO:0000256" key="8">
    <source>
        <dbReference type="ARBA" id="ARBA00022676"/>
    </source>
</evidence>
<evidence type="ECO:0000256" key="10">
    <source>
        <dbReference type="ARBA" id="ARBA00022726"/>
    </source>
</evidence>
<sequence length="261" mass="28332">MKAVSNLTSSLPLSPSPSPSPSHYRTTAVFTPRRRISSLSAVGGAFSSCRTHLTRFPQHRSSFSPLRCNVRETVPDQEMASSNEQDPRIAKISKAIRVIPDFPKPGILFQDITTLLLDTKAFKDTIDLFVERYRGKDISVVAGIEARGFIFGPPIALAIGAKFVPMRKPKKLPGEVISEEYSLEYGTDKIEMHVGAVEAGERALVIDDLIATGGTLCAAIRLLERVGVDVVECACVIELDGLKGRERLGGRPLFVLVNAAG</sequence>
<evidence type="ECO:0000256" key="1">
    <source>
        <dbReference type="ARBA" id="ARBA00000868"/>
    </source>
</evidence>
<organism evidence="13 14">
    <name type="scientific">Citrullus colocynthis</name>
    <name type="common">colocynth</name>
    <dbReference type="NCBI Taxonomy" id="252529"/>
    <lineage>
        <taxon>Eukaryota</taxon>
        <taxon>Viridiplantae</taxon>
        <taxon>Streptophyta</taxon>
        <taxon>Embryophyta</taxon>
        <taxon>Tracheophyta</taxon>
        <taxon>Spermatophyta</taxon>
        <taxon>Magnoliopsida</taxon>
        <taxon>eudicotyledons</taxon>
        <taxon>Gunneridae</taxon>
        <taxon>Pentapetalae</taxon>
        <taxon>rosids</taxon>
        <taxon>fabids</taxon>
        <taxon>Cucurbitales</taxon>
        <taxon>Cucurbitaceae</taxon>
        <taxon>Benincaseae</taxon>
        <taxon>Citrullus</taxon>
    </lineage>
</organism>
<dbReference type="SUPFAM" id="SSF53271">
    <property type="entry name" value="PRTase-like"/>
    <property type="match status" value="1"/>
</dbReference>
<dbReference type="Proteomes" id="UP001642487">
    <property type="component" value="Chromosome 11"/>
</dbReference>
<dbReference type="InterPro" id="IPR005764">
    <property type="entry name" value="Ade_phspho_trans"/>
</dbReference>
<evidence type="ECO:0000256" key="6">
    <source>
        <dbReference type="ARBA" id="ARBA00011893"/>
    </source>
</evidence>
<dbReference type="InterPro" id="IPR029057">
    <property type="entry name" value="PRTase-like"/>
</dbReference>
<comment type="similarity">
    <text evidence="4">Belongs to the purine/pyrimidine phosphoribosyltransferase family.</text>
</comment>
<keyword evidence="14" id="KW-1185">Reference proteome</keyword>
<comment type="catalytic activity">
    <reaction evidence="1">
        <text>AMP + diphosphate = 5-phospho-alpha-D-ribose 1-diphosphate + adenine</text>
        <dbReference type="Rhea" id="RHEA:16609"/>
        <dbReference type="ChEBI" id="CHEBI:16708"/>
        <dbReference type="ChEBI" id="CHEBI:33019"/>
        <dbReference type="ChEBI" id="CHEBI:58017"/>
        <dbReference type="ChEBI" id="CHEBI:456215"/>
        <dbReference type="EC" id="2.4.2.7"/>
    </reaction>
</comment>
<dbReference type="InterPro" id="IPR050120">
    <property type="entry name" value="Adenine_PRTase"/>
</dbReference>
<evidence type="ECO:0000256" key="3">
    <source>
        <dbReference type="ARBA" id="ARBA00004659"/>
    </source>
</evidence>
<dbReference type="NCBIfam" id="TIGR01090">
    <property type="entry name" value="apt"/>
    <property type="match status" value="1"/>
</dbReference>
<evidence type="ECO:0000256" key="9">
    <source>
        <dbReference type="ARBA" id="ARBA00022679"/>
    </source>
</evidence>
<dbReference type="NCBIfam" id="NF002636">
    <property type="entry name" value="PRK02304.1-5"/>
    <property type="match status" value="1"/>
</dbReference>
<comment type="subcellular location">
    <subcellularLocation>
        <location evidence="2">Cytoplasm</location>
    </subcellularLocation>
</comment>
<dbReference type="HAMAP" id="MF_00004">
    <property type="entry name" value="Aden_phosphoribosyltr"/>
    <property type="match status" value="1"/>
</dbReference>
<dbReference type="Gene3D" id="3.40.50.2020">
    <property type="match status" value="1"/>
</dbReference>
<comment type="subunit">
    <text evidence="5">Homodimer.</text>
</comment>
<dbReference type="PANTHER" id="PTHR11776">
    <property type="entry name" value="ADENINE PHOSPHORIBOSYLTRANSFERASE"/>
    <property type="match status" value="1"/>
</dbReference>
<protein>
    <recommendedName>
        <fullName evidence="6">adenine phosphoribosyltransferase</fullName>
        <ecNumber evidence="6">2.4.2.7</ecNumber>
    </recommendedName>
</protein>
<feature type="domain" description="Phosphoribosyltransferase" evidence="12">
    <location>
        <begin position="123"/>
        <end position="241"/>
    </location>
</feature>
<evidence type="ECO:0000259" key="12">
    <source>
        <dbReference type="Pfam" id="PF00156"/>
    </source>
</evidence>
<reference evidence="13 14" key="1">
    <citation type="submission" date="2024-03" db="EMBL/GenBank/DDBJ databases">
        <authorList>
            <person name="Gkanogiannis A."/>
            <person name="Becerra Lopez-Lavalle L."/>
        </authorList>
    </citation>
    <scope>NUCLEOTIDE SEQUENCE [LARGE SCALE GENOMIC DNA]</scope>
</reference>
<name>A0ABP0XYS4_9ROSI</name>
<keyword evidence="7" id="KW-0963">Cytoplasm</keyword>
<comment type="pathway">
    <text evidence="3">Purine metabolism; AMP biosynthesis via salvage pathway; AMP from adenine: step 1/1.</text>
</comment>
<dbReference type="PANTHER" id="PTHR11776:SF0">
    <property type="entry name" value="ADENINE PHOSPHORIBOSYLTRANSFERASE 1, CHLOROPLASTIC"/>
    <property type="match status" value="1"/>
</dbReference>
<dbReference type="InterPro" id="IPR000836">
    <property type="entry name" value="PRTase_dom"/>
</dbReference>
<evidence type="ECO:0000313" key="14">
    <source>
        <dbReference type="Proteomes" id="UP001642487"/>
    </source>
</evidence>
<keyword evidence="10" id="KW-0660">Purine salvage</keyword>